<proteinExistence type="predicted"/>
<evidence type="ECO:0000256" key="1">
    <source>
        <dbReference type="SAM" id="MobiDB-lite"/>
    </source>
</evidence>
<dbReference type="Proteomes" id="UP000762676">
    <property type="component" value="Unassembled WGS sequence"/>
</dbReference>
<protein>
    <submittedName>
        <fullName evidence="2">Uncharacterized protein</fullName>
    </submittedName>
</protein>
<comment type="caution">
    <text evidence="2">The sequence shown here is derived from an EMBL/GenBank/DDBJ whole genome shotgun (WGS) entry which is preliminary data.</text>
</comment>
<dbReference type="EMBL" id="BMAT01005935">
    <property type="protein sequence ID" value="GFS02828.1"/>
    <property type="molecule type" value="Genomic_DNA"/>
</dbReference>
<evidence type="ECO:0000313" key="3">
    <source>
        <dbReference type="Proteomes" id="UP000762676"/>
    </source>
</evidence>
<dbReference type="AlphaFoldDB" id="A0AAV4HZR7"/>
<accession>A0AAV4HZR7</accession>
<keyword evidence="3" id="KW-1185">Reference proteome</keyword>
<organism evidence="2 3">
    <name type="scientific">Elysia marginata</name>
    <dbReference type="NCBI Taxonomy" id="1093978"/>
    <lineage>
        <taxon>Eukaryota</taxon>
        <taxon>Metazoa</taxon>
        <taxon>Spiralia</taxon>
        <taxon>Lophotrochozoa</taxon>
        <taxon>Mollusca</taxon>
        <taxon>Gastropoda</taxon>
        <taxon>Heterobranchia</taxon>
        <taxon>Euthyneura</taxon>
        <taxon>Panpulmonata</taxon>
        <taxon>Sacoglossa</taxon>
        <taxon>Placobranchoidea</taxon>
        <taxon>Plakobranchidae</taxon>
        <taxon>Elysia</taxon>
    </lineage>
</organism>
<gene>
    <name evidence="2" type="ORF">ElyMa_002873700</name>
</gene>
<sequence>MLLQAHHVKTVLAIIFSSHWLSGLDFNSWFTDGEEDDDDDDDDDGGDGDDEDDDDDDDGGDGDDEDDDDGDDDDDDDDDGGGDGDGDDDDEDDDDDVDNDDDAINYIATRRFVEPSFYRYKDVVCFMLWFPSSVQVPCLVLRL</sequence>
<feature type="region of interest" description="Disordered" evidence="1">
    <location>
        <begin position="29"/>
        <end position="101"/>
    </location>
</feature>
<feature type="compositionally biased region" description="Acidic residues" evidence="1">
    <location>
        <begin position="32"/>
        <end position="101"/>
    </location>
</feature>
<name>A0AAV4HZR7_9GAST</name>
<reference evidence="2 3" key="1">
    <citation type="journal article" date="2021" name="Elife">
        <title>Chloroplast acquisition without the gene transfer in kleptoplastic sea slugs, Plakobranchus ocellatus.</title>
        <authorList>
            <person name="Maeda T."/>
            <person name="Takahashi S."/>
            <person name="Yoshida T."/>
            <person name="Shimamura S."/>
            <person name="Takaki Y."/>
            <person name="Nagai Y."/>
            <person name="Toyoda A."/>
            <person name="Suzuki Y."/>
            <person name="Arimoto A."/>
            <person name="Ishii H."/>
            <person name="Satoh N."/>
            <person name="Nishiyama T."/>
            <person name="Hasebe M."/>
            <person name="Maruyama T."/>
            <person name="Minagawa J."/>
            <person name="Obokata J."/>
            <person name="Shigenobu S."/>
        </authorList>
    </citation>
    <scope>NUCLEOTIDE SEQUENCE [LARGE SCALE GENOMIC DNA]</scope>
</reference>
<evidence type="ECO:0000313" key="2">
    <source>
        <dbReference type="EMBL" id="GFS02828.1"/>
    </source>
</evidence>